<protein>
    <submittedName>
        <fullName evidence="1">Expressed protein</fullName>
    </submittedName>
</protein>
<name>A0AAV0BDW6_PHAPC</name>
<sequence>MLISTPRKVLCRMTNKMWQKKNLMPVKPPISSMREMMKVSNFPTDSCASNRLSLTNLGLPRLENNTAEKWDWRYRVSSYEWYSGCQSAGIPLKPRPTPESLIHHLIDEGGWLFIGDSLSAQWFMSLSCFLEPYVIATPHWTADVPWGSPQHMYLNPNSTFVHELKLPNGFDLKVTPLVSILRSGLLISRPEMREIIEKHQLVNDDKPLFGDDMVFDGNTTMYTSAFLDPKFRYSKMIASSGAHYTQKLFQNRPLYQIAEIYHKNFEHWAELMLKTLQDPKSKGKKIFYRTATSGHDRCNDARSTGPWSEEHILETPVYNWQTIPLFNKIADNIMTNLQQPRFQLLEIDRPAMLRPDAHLLIDCLHFTVGSGVVEGWTEYVYNYT</sequence>
<reference evidence="1" key="1">
    <citation type="submission" date="2022-06" db="EMBL/GenBank/DDBJ databases">
        <authorList>
            <consortium name="SYNGENTA / RWTH Aachen University"/>
        </authorList>
    </citation>
    <scope>NUCLEOTIDE SEQUENCE</scope>
</reference>
<organism evidence="1 2">
    <name type="scientific">Phakopsora pachyrhizi</name>
    <name type="common">Asian soybean rust disease fungus</name>
    <dbReference type="NCBI Taxonomy" id="170000"/>
    <lineage>
        <taxon>Eukaryota</taxon>
        <taxon>Fungi</taxon>
        <taxon>Dikarya</taxon>
        <taxon>Basidiomycota</taxon>
        <taxon>Pucciniomycotina</taxon>
        <taxon>Pucciniomycetes</taxon>
        <taxon>Pucciniales</taxon>
        <taxon>Phakopsoraceae</taxon>
        <taxon>Phakopsora</taxon>
    </lineage>
</organism>
<proteinExistence type="predicted"/>
<accession>A0AAV0BDW6</accession>
<keyword evidence="2" id="KW-1185">Reference proteome</keyword>
<dbReference type="AlphaFoldDB" id="A0AAV0BDW6"/>
<dbReference type="EMBL" id="CALTRL010005720">
    <property type="protein sequence ID" value="CAH7685325.1"/>
    <property type="molecule type" value="Genomic_DNA"/>
</dbReference>
<evidence type="ECO:0000313" key="2">
    <source>
        <dbReference type="Proteomes" id="UP001153365"/>
    </source>
</evidence>
<gene>
    <name evidence="1" type="ORF">PPACK8108_LOCUS19825</name>
</gene>
<comment type="caution">
    <text evidence="1">The sequence shown here is derived from an EMBL/GenBank/DDBJ whole genome shotgun (WGS) entry which is preliminary data.</text>
</comment>
<dbReference type="Proteomes" id="UP001153365">
    <property type="component" value="Unassembled WGS sequence"/>
</dbReference>
<evidence type="ECO:0000313" key="1">
    <source>
        <dbReference type="EMBL" id="CAH7685325.1"/>
    </source>
</evidence>